<organism evidence="6 7">
    <name type="scientific">Hibiscus syriacus</name>
    <name type="common">Rose of Sharon</name>
    <dbReference type="NCBI Taxonomy" id="106335"/>
    <lineage>
        <taxon>Eukaryota</taxon>
        <taxon>Viridiplantae</taxon>
        <taxon>Streptophyta</taxon>
        <taxon>Embryophyta</taxon>
        <taxon>Tracheophyta</taxon>
        <taxon>Spermatophyta</taxon>
        <taxon>Magnoliopsida</taxon>
        <taxon>eudicotyledons</taxon>
        <taxon>Gunneridae</taxon>
        <taxon>Pentapetalae</taxon>
        <taxon>rosids</taxon>
        <taxon>malvids</taxon>
        <taxon>Malvales</taxon>
        <taxon>Malvaceae</taxon>
        <taxon>Malvoideae</taxon>
        <taxon>Hibiscus</taxon>
    </lineage>
</organism>
<evidence type="ECO:0000256" key="4">
    <source>
        <dbReference type="PROSITE-ProRule" id="PRU10141"/>
    </source>
</evidence>
<evidence type="ECO:0000259" key="5">
    <source>
        <dbReference type="PROSITE" id="PS50011"/>
    </source>
</evidence>
<keyword evidence="2 4" id="KW-0547">Nucleotide-binding</keyword>
<dbReference type="GO" id="GO:0005524">
    <property type="term" value="F:ATP binding"/>
    <property type="evidence" value="ECO:0007669"/>
    <property type="project" value="UniProtKB-UniRule"/>
</dbReference>
<dbReference type="PROSITE" id="PS50011">
    <property type="entry name" value="PROTEIN_KINASE_DOM"/>
    <property type="match status" value="1"/>
</dbReference>
<comment type="caution">
    <text evidence="6">The sequence shown here is derived from an EMBL/GenBank/DDBJ whole genome shotgun (WGS) entry which is preliminary data.</text>
</comment>
<proteinExistence type="predicted"/>
<keyword evidence="1" id="KW-0723">Serine/threonine-protein kinase</keyword>
<accession>A0A6A2XGG8</accession>
<keyword evidence="1" id="KW-0808">Transferase</keyword>
<dbReference type="Pfam" id="PF07714">
    <property type="entry name" value="PK_Tyr_Ser-Thr"/>
    <property type="match status" value="1"/>
</dbReference>
<dbReference type="PANTHER" id="PTHR47989:SF25">
    <property type="entry name" value="PROLINE-RICH RECEPTOR-LIKE PROTEIN KINASE PERK3"/>
    <property type="match status" value="1"/>
</dbReference>
<feature type="domain" description="Protein kinase" evidence="5">
    <location>
        <begin position="116"/>
        <end position="209"/>
    </location>
</feature>
<dbReference type="GO" id="GO:0004674">
    <property type="term" value="F:protein serine/threonine kinase activity"/>
    <property type="evidence" value="ECO:0007669"/>
    <property type="project" value="UniProtKB-KW"/>
</dbReference>
<reference evidence="6" key="1">
    <citation type="submission" date="2019-09" db="EMBL/GenBank/DDBJ databases">
        <title>Draft genome information of white flower Hibiscus syriacus.</title>
        <authorList>
            <person name="Kim Y.-M."/>
        </authorList>
    </citation>
    <scope>NUCLEOTIDE SEQUENCE [LARGE SCALE GENOMIC DNA]</scope>
    <source>
        <strain evidence="6">YM2019G1</strain>
    </source>
</reference>
<dbReference type="AlphaFoldDB" id="A0A6A2XGG8"/>
<evidence type="ECO:0000256" key="1">
    <source>
        <dbReference type="ARBA" id="ARBA00022527"/>
    </source>
</evidence>
<name>A0A6A2XGG8_HIBSY</name>
<feature type="binding site" evidence="4">
    <location>
        <position position="144"/>
    </location>
    <ligand>
        <name>ATP</name>
        <dbReference type="ChEBI" id="CHEBI:30616"/>
    </ligand>
</feature>
<dbReference type="InterPro" id="IPR001245">
    <property type="entry name" value="Ser-Thr/Tyr_kinase_cat_dom"/>
</dbReference>
<keyword evidence="3 4" id="KW-0067">ATP-binding</keyword>
<dbReference type="InterPro" id="IPR000719">
    <property type="entry name" value="Prot_kinase_dom"/>
</dbReference>
<dbReference type="Gene3D" id="3.30.200.20">
    <property type="entry name" value="Phosphorylase Kinase, domain 1"/>
    <property type="match status" value="1"/>
</dbReference>
<gene>
    <name evidence="6" type="ORF">F3Y22_tig00116937pilonHSYRG00039</name>
</gene>
<protein>
    <recommendedName>
        <fullName evidence="5">Protein kinase domain-containing protein</fullName>
    </recommendedName>
</protein>
<dbReference type="InterPro" id="IPR011009">
    <property type="entry name" value="Kinase-like_dom_sf"/>
</dbReference>
<evidence type="ECO:0000313" key="7">
    <source>
        <dbReference type="Proteomes" id="UP000436088"/>
    </source>
</evidence>
<dbReference type="EMBL" id="VEPZ02001724">
    <property type="protein sequence ID" value="KAE8661186.1"/>
    <property type="molecule type" value="Genomic_DNA"/>
</dbReference>
<keyword evidence="1" id="KW-0418">Kinase</keyword>
<dbReference type="SUPFAM" id="SSF56112">
    <property type="entry name" value="Protein kinase-like (PK-like)"/>
    <property type="match status" value="1"/>
</dbReference>
<dbReference type="Proteomes" id="UP000436088">
    <property type="component" value="Unassembled WGS sequence"/>
</dbReference>
<dbReference type="PANTHER" id="PTHR47989">
    <property type="entry name" value="OS01G0750732 PROTEIN"/>
    <property type="match status" value="1"/>
</dbReference>
<dbReference type="PROSITE" id="PS00107">
    <property type="entry name" value="PROTEIN_KINASE_ATP"/>
    <property type="match status" value="1"/>
</dbReference>
<evidence type="ECO:0000256" key="2">
    <source>
        <dbReference type="ARBA" id="ARBA00022741"/>
    </source>
</evidence>
<evidence type="ECO:0000313" key="6">
    <source>
        <dbReference type="EMBL" id="KAE8661186.1"/>
    </source>
</evidence>
<sequence>MKLDSNSKKFHQLDSSSIEAQFQARFKLDSSSIDPIQQGQLRKCLTTMTMIFFSVSYNIRAYNLFLCIPWGKAEASPQEPIKPKNTDAVAQEGSLPRTSSTRFLQYEELKDATNNFEHASTLGEGGFSRVFKCVLTDGTAVAIKRLISGGPPGNREFLVEFGMLSRLHHRNLVKLVGYYSSRDSSQNLLCYELVPNGSLEAWLQGNLPL</sequence>
<evidence type="ECO:0000256" key="3">
    <source>
        <dbReference type="ARBA" id="ARBA00022840"/>
    </source>
</evidence>
<keyword evidence="7" id="KW-1185">Reference proteome</keyword>
<dbReference type="InterPro" id="IPR017441">
    <property type="entry name" value="Protein_kinase_ATP_BS"/>
</dbReference>